<feature type="transmembrane region" description="Helical" evidence="5">
    <location>
        <begin position="163"/>
        <end position="182"/>
    </location>
</feature>
<dbReference type="InParanoid" id="A9USX9"/>
<accession>A9USX9</accession>
<evidence type="ECO:0000313" key="8">
    <source>
        <dbReference type="Proteomes" id="UP000001357"/>
    </source>
</evidence>
<feature type="transmembrane region" description="Helical" evidence="5">
    <location>
        <begin position="246"/>
        <end position="266"/>
    </location>
</feature>
<dbReference type="PROSITE" id="PS50089">
    <property type="entry name" value="ZF_RING_2"/>
    <property type="match status" value="1"/>
</dbReference>
<feature type="transmembrane region" description="Helical" evidence="5">
    <location>
        <begin position="273"/>
        <end position="291"/>
    </location>
</feature>
<organism evidence="7 8">
    <name type="scientific">Monosiga brevicollis</name>
    <name type="common">Choanoflagellate</name>
    <dbReference type="NCBI Taxonomy" id="81824"/>
    <lineage>
        <taxon>Eukaryota</taxon>
        <taxon>Choanoflagellata</taxon>
        <taxon>Craspedida</taxon>
        <taxon>Salpingoecidae</taxon>
        <taxon>Monosiga</taxon>
    </lineage>
</organism>
<evidence type="ECO:0000256" key="4">
    <source>
        <dbReference type="PROSITE-ProRule" id="PRU00175"/>
    </source>
</evidence>
<feature type="transmembrane region" description="Helical" evidence="5">
    <location>
        <begin position="29"/>
        <end position="47"/>
    </location>
</feature>
<keyword evidence="5" id="KW-1133">Transmembrane helix</keyword>
<dbReference type="GO" id="GO:0061630">
    <property type="term" value="F:ubiquitin protein ligase activity"/>
    <property type="evidence" value="ECO:0000318"/>
    <property type="project" value="GO_Central"/>
</dbReference>
<dbReference type="Pfam" id="PF13639">
    <property type="entry name" value="zf-RING_2"/>
    <property type="match status" value="1"/>
</dbReference>
<dbReference type="GeneID" id="5889101"/>
<feature type="domain" description="RING-type" evidence="6">
    <location>
        <begin position="362"/>
        <end position="409"/>
    </location>
</feature>
<dbReference type="InterPro" id="IPR013083">
    <property type="entry name" value="Znf_RING/FYVE/PHD"/>
</dbReference>
<dbReference type="Gene3D" id="3.30.40.10">
    <property type="entry name" value="Zinc/RING finger domain, C3HC4 (zinc finger)"/>
    <property type="match status" value="1"/>
</dbReference>
<evidence type="ECO:0000256" key="3">
    <source>
        <dbReference type="ARBA" id="ARBA00022833"/>
    </source>
</evidence>
<dbReference type="InterPro" id="IPR001841">
    <property type="entry name" value="Znf_RING"/>
</dbReference>
<keyword evidence="3" id="KW-0862">Zinc</keyword>
<dbReference type="STRING" id="81824.A9USX9"/>
<feature type="transmembrane region" description="Helical" evidence="5">
    <location>
        <begin position="203"/>
        <end position="226"/>
    </location>
</feature>
<dbReference type="RefSeq" id="XP_001743568.1">
    <property type="nucleotide sequence ID" value="XM_001743516.1"/>
</dbReference>
<gene>
    <name evidence="7" type="ORF">MONBRDRAFT_23279</name>
</gene>
<feature type="transmembrane region" description="Helical" evidence="5">
    <location>
        <begin position="53"/>
        <end position="76"/>
    </location>
</feature>
<dbReference type="SMART" id="SM01197">
    <property type="entry name" value="FANCL_C"/>
    <property type="match status" value="1"/>
</dbReference>
<evidence type="ECO:0000256" key="5">
    <source>
        <dbReference type="SAM" id="Phobius"/>
    </source>
</evidence>
<keyword evidence="5" id="KW-0812">Transmembrane</keyword>
<protein>
    <recommendedName>
        <fullName evidence="6">RING-type domain-containing protein</fullName>
    </recommendedName>
</protein>
<dbReference type="SUPFAM" id="SSF57850">
    <property type="entry name" value="RING/U-box"/>
    <property type="match status" value="1"/>
</dbReference>
<dbReference type="PANTHER" id="PTHR22763">
    <property type="entry name" value="RING ZINC FINGER PROTEIN"/>
    <property type="match status" value="1"/>
</dbReference>
<dbReference type="GO" id="GO:0008270">
    <property type="term" value="F:zinc ion binding"/>
    <property type="evidence" value="ECO:0007669"/>
    <property type="project" value="UniProtKB-KW"/>
</dbReference>
<dbReference type="GO" id="GO:0005737">
    <property type="term" value="C:cytoplasm"/>
    <property type="evidence" value="ECO:0000318"/>
    <property type="project" value="GO_Central"/>
</dbReference>
<reference evidence="7 8" key="1">
    <citation type="journal article" date="2008" name="Nature">
        <title>The genome of the choanoflagellate Monosiga brevicollis and the origin of metazoans.</title>
        <authorList>
            <consortium name="JGI Sequencing"/>
            <person name="King N."/>
            <person name="Westbrook M.J."/>
            <person name="Young S.L."/>
            <person name="Kuo A."/>
            <person name="Abedin M."/>
            <person name="Chapman J."/>
            <person name="Fairclough S."/>
            <person name="Hellsten U."/>
            <person name="Isogai Y."/>
            <person name="Letunic I."/>
            <person name="Marr M."/>
            <person name="Pincus D."/>
            <person name="Putnam N."/>
            <person name="Rokas A."/>
            <person name="Wright K.J."/>
            <person name="Zuzow R."/>
            <person name="Dirks W."/>
            <person name="Good M."/>
            <person name="Goodstein D."/>
            <person name="Lemons D."/>
            <person name="Li W."/>
            <person name="Lyons J.B."/>
            <person name="Morris A."/>
            <person name="Nichols S."/>
            <person name="Richter D.J."/>
            <person name="Salamov A."/>
            <person name="Bork P."/>
            <person name="Lim W.A."/>
            <person name="Manning G."/>
            <person name="Miller W.T."/>
            <person name="McGinnis W."/>
            <person name="Shapiro H."/>
            <person name="Tjian R."/>
            <person name="Grigoriev I.V."/>
            <person name="Rokhsar D."/>
        </authorList>
    </citation>
    <scope>NUCLEOTIDE SEQUENCE [LARGE SCALE GENOMIC DNA]</scope>
    <source>
        <strain evidence="8">MX1 / ATCC 50154</strain>
    </source>
</reference>
<feature type="transmembrane region" description="Helical" evidence="5">
    <location>
        <begin position="297"/>
        <end position="317"/>
    </location>
</feature>
<proteinExistence type="predicted"/>
<dbReference type="Proteomes" id="UP000001357">
    <property type="component" value="Unassembled WGS sequence"/>
</dbReference>
<name>A9USX9_MONBE</name>
<dbReference type="EMBL" id="CH991545">
    <property type="protein sequence ID" value="EDQ91146.1"/>
    <property type="molecule type" value="Genomic_DNA"/>
</dbReference>
<dbReference type="GO" id="GO:0006511">
    <property type="term" value="P:ubiquitin-dependent protein catabolic process"/>
    <property type="evidence" value="ECO:0000318"/>
    <property type="project" value="GO_Central"/>
</dbReference>
<keyword evidence="2 4" id="KW-0863">Zinc-finger</keyword>
<sequence length="421" mass="47767">MWASLVRLSEALVRILTRALAWFRRSLKWLRVIAFTAIGIAFATMTLRTAWNTNLVCVAYALATYACATIAGIMVATARRSPALMRVFEHHYEHLDLGLLDVTLRIWHLVLRWLASFVTRAYNGLRRLVQWDNLVAILTQASHLTLRVVRPALSTITAMIMRIWHSPLLPLMASILLIYGIYLHHEGKFDAPLATSYHMMGLLGARVNAAAIWCSTSVSTVMWVVWGGVQAVVGAVNRFILDLSHLDFYVSPTFAMSFYVVNVLLGRFQLHRILPFKTILVPALILGSGLWLTPRHIWIYFVVAIFWAGISAGVWLAEAERRRRAGERLQRMQRMQTTRRGAEIVEMIASQKPDQVYEADMCIICFAEFDDASSELKAVLPCGHQTFHRSCLAEWLDACGHDKRCPVCREPVETSLLHYAF</sequence>
<evidence type="ECO:0000256" key="2">
    <source>
        <dbReference type="ARBA" id="ARBA00022771"/>
    </source>
</evidence>
<dbReference type="KEGG" id="mbr:MONBRDRAFT_23279"/>
<evidence type="ECO:0000313" key="7">
    <source>
        <dbReference type="EMBL" id="EDQ91146.1"/>
    </source>
</evidence>
<dbReference type="AlphaFoldDB" id="A9USX9"/>
<keyword evidence="8" id="KW-1185">Reference proteome</keyword>
<keyword evidence="1" id="KW-0479">Metal-binding</keyword>
<dbReference type="InterPro" id="IPR050731">
    <property type="entry name" value="HRD1_E3_ubiq-ligases"/>
</dbReference>
<dbReference type="SMART" id="SM00184">
    <property type="entry name" value="RING"/>
    <property type="match status" value="1"/>
</dbReference>
<evidence type="ECO:0000259" key="6">
    <source>
        <dbReference type="PROSITE" id="PS50089"/>
    </source>
</evidence>
<evidence type="ECO:0000256" key="1">
    <source>
        <dbReference type="ARBA" id="ARBA00022723"/>
    </source>
</evidence>
<keyword evidence="5" id="KW-0472">Membrane</keyword>